<evidence type="ECO:0000256" key="4">
    <source>
        <dbReference type="ARBA" id="ARBA00022840"/>
    </source>
</evidence>
<dbReference type="EC" id="3.6.3.36" evidence="6"/>
<organism evidence="6">
    <name type="scientific">uncultured Pleomorphomonas sp</name>
    <dbReference type="NCBI Taxonomy" id="442121"/>
    <lineage>
        <taxon>Bacteria</taxon>
        <taxon>Pseudomonadati</taxon>
        <taxon>Pseudomonadota</taxon>
        <taxon>Alphaproteobacteria</taxon>
        <taxon>Hyphomicrobiales</taxon>
        <taxon>Pleomorphomonadaceae</taxon>
        <taxon>Pleomorphomonas</taxon>
        <taxon>environmental samples</taxon>
    </lineage>
</organism>
<proteinExistence type="inferred from homology"/>
<dbReference type="InterPro" id="IPR017871">
    <property type="entry name" value="ABC_transporter-like_CS"/>
</dbReference>
<dbReference type="InterPro" id="IPR027417">
    <property type="entry name" value="P-loop_NTPase"/>
</dbReference>
<evidence type="ECO:0000259" key="5">
    <source>
        <dbReference type="PROSITE" id="PS50893"/>
    </source>
</evidence>
<reference evidence="6" key="1">
    <citation type="submission" date="2016-08" db="EMBL/GenBank/DDBJ databases">
        <authorList>
            <person name="Seilhamer J.J."/>
        </authorList>
    </citation>
    <scope>NUCLEOTIDE SEQUENCE</scope>
    <source>
        <strain evidence="6">86</strain>
    </source>
</reference>
<keyword evidence="4 6" id="KW-0067">ATP-binding</keyword>
<dbReference type="SUPFAM" id="SSF52540">
    <property type="entry name" value="P-loop containing nucleoside triphosphate hydrolases"/>
    <property type="match status" value="1"/>
</dbReference>
<dbReference type="GO" id="GO:0005524">
    <property type="term" value="F:ATP binding"/>
    <property type="evidence" value="ECO:0007669"/>
    <property type="project" value="UniProtKB-KW"/>
</dbReference>
<dbReference type="PANTHER" id="PTHR42788:SF13">
    <property type="entry name" value="ALIPHATIC SULFONATES IMPORT ATP-BINDING PROTEIN SSUB"/>
    <property type="match status" value="1"/>
</dbReference>
<dbReference type="GO" id="GO:0016887">
    <property type="term" value="F:ATP hydrolysis activity"/>
    <property type="evidence" value="ECO:0007669"/>
    <property type="project" value="InterPro"/>
</dbReference>
<keyword evidence="3" id="KW-0547">Nucleotide-binding</keyword>
<feature type="domain" description="ABC transporter" evidence="5">
    <location>
        <begin position="7"/>
        <end position="228"/>
    </location>
</feature>
<dbReference type="PANTHER" id="PTHR42788">
    <property type="entry name" value="TAURINE IMPORT ATP-BINDING PROTEIN-RELATED"/>
    <property type="match status" value="1"/>
</dbReference>
<dbReference type="RefSeq" id="WP_288198082.1">
    <property type="nucleotide sequence ID" value="NZ_LT608334.1"/>
</dbReference>
<dbReference type="AlphaFoldDB" id="A0A212LLF0"/>
<dbReference type="InterPro" id="IPR003439">
    <property type="entry name" value="ABC_transporter-like_ATP-bd"/>
</dbReference>
<protein>
    <submittedName>
        <fullName evidence="6">Taurine import ATP-binding protein TauB</fullName>
        <ecNumber evidence="6">3.6.3.36</ecNumber>
    </submittedName>
</protein>
<evidence type="ECO:0000256" key="2">
    <source>
        <dbReference type="ARBA" id="ARBA00022448"/>
    </source>
</evidence>
<evidence type="ECO:0000256" key="1">
    <source>
        <dbReference type="ARBA" id="ARBA00005417"/>
    </source>
</evidence>
<keyword evidence="6" id="KW-0378">Hydrolase</keyword>
<evidence type="ECO:0000313" key="6">
    <source>
        <dbReference type="EMBL" id="SCM78347.1"/>
    </source>
</evidence>
<evidence type="ECO:0000256" key="3">
    <source>
        <dbReference type="ARBA" id="ARBA00022741"/>
    </source>
</evidence>
<dbReference type="InterPro" id="IPR050166">
    <property type="entry name" value="ABC_transporter_ATP-bind"/>
</dbReference>
<sequence length="249" mass="26520">MNGEGSLVAGGVAHGFAGTKVLDGIDLRVPRGGVLAILGPSGAGKTTLLHILGGLLEPNAGRIDRPFERSAFVFQDPLLLPWRTARGNVVFGLAGERLSRAERLARARSMLVKVGLGQGDAGLYPHQLSGGMKKRVALARALAVLPDLLLLDEAFSALDVGLSREMQQLVRLDAQERGVTVVLVTHDLSEAVRLADRAVVLAGRPGRIVARLAIDRPARLRDDAFVEAEIRRIAALDAIRDAFRPTLSG</sequence>
<dbReference type="SMART" id="SM00382">
    <property type="entry name" value="AAA"/>
    <property type="match status" value="1"/>
</dbReference>
<gene>
    <name evidence="6" type="primary">tauB</name>
    <name evidence="6" type="ORF">KL86PLE_70117</name>
</gene>
<name>A0A212LLF0_9HYPH</name>
<accession>A0A212LLF0</accession>
<dbReference type="PROSITE" id="PS00211">
    <property type="entry name" value="ABC_TRANSPORTER_1"/>
    <property type="match status" value="1"/>
</dbReference>
<dbReference type="InterPro" id="IPR003593">
    <property type="entry name" value="AAA+_ATPase"/>
</dbReference>
<dbReference type="Gene3D" id="3.40.50.300">
    <property type="entry name" value="P-loop containing nucleotide triphosphate hydrolases"/>
    <property type="match status" value="1"/>
</dbReference>
<dbReference type="EMBL" id="FMJD01000011">
    <property type="protein sequence ID" value="SCM78347.1"/>
    <property type="molecule type" value="Genomic_DNA"/>
</dbReference>
<keyword evidence="2" id="KW-0813">Transport</keyword>
<dbReference type="Pfam" id="PF00005">
    <property type="entry name" value="ABC_tran"/>
    <property type="match status" value="1"/>
</dbReference>
<comment type="similarity">
    <text evidence="1">Belongs to the ABC transporter superfamily.</text>
</comment>
<dbReference type="PROSITE" id="PS50893">
    <property type="entry name" value="ABC_TRANSPORTER_2"/>
    <property type="match status" value="1"/>
</dbReference>